<evidence type="ECO:0000313" key="3">
    <source>
        <dbReference type="Proteomes" id="UP000289340"/>
    </source>
</evidence>
<accession>A0A0B2QX54</accession>
<gene>
    <name evidence="2" type="ORF">D0Y65_012062</name>
    <name evidence="1" type="ORF">glysoja_049581</name>
</gene>
<evidence type="ECO:0000313" key="1">
    <source>
        <dbReference type="EMBL" id="KHN24353.1"/>
    </source>
</evidence>
<protein>
    <submittedName>
        <fullName evidence="1">Uncharacterized protein</fullName>
    </submittedName>
</protein>
<dbReference type="EMBL" id="QZWG01000005">
    <property type="protein sequence ID" value="RZC12108.1"/>
    <property type="molecule type" value="Genomic_DNA"/>
</dbReference>
<dbReference type="Proteomes" id="UP000289340">
    <property type="component" value="Chromosome 5"/>
</dbReference>
<evidence type="ECO:0000313" key="2">
    <source>
        <dbReference type="EMBL" id="RZC12108.1"/>
    </source>
</evidence>
<dbReference type="AlphaFoldDB" id="A0A0B2QX54"/>
<organism evidence="1">
    <name type="scientific">Glycine soja</name>
    <name type="common">Wild soybean</name>
    <dbReference type="NCBI Taxonomy" id="3848"/>
    <lineage>
        <taxon>Eukaryota</taxon>
        <taxon>Viridiplantae</taxon>
        <taxon>Streptophyta</taxon>
        <taxon>Embryophyta</taxon>
        <taxon>Tracheophyta</taxon>
        <taxon>Spermatophyta</taxon>
        <taxon>Magnoliopsida</taxon>
        <taxon>eudicotyledons</taxon>
        <taxon>Gunneridae</taxon>
        <taxon>Pentapetalae</taxon>
        <taxon>rosids</taxon>
        <taxon>fabids</taxon>
        <taxon>Fabales</taxon>
        <taxon>Fabaceae</taxon>
        <taxon>Papilionoideae</taxon>
        <taxon>50 kb inversion clade</taxon>
        <taxon>NPAAA clade</taxon>
        <taxon>indigoferoid/millettioid clade</taxon>
        <taxon>Phaseoleae</taxon>
        <taxon>Glycine</taxon>
        <taxon>Glycine subgen. Soja</taxon>
    </lineage>
</organism>
<sequence>MLGTMLKIDKLTSIHSRGHFAQICVEIDLDKHAWAYHQTQIQRIALHMLSMWPLWVGINRLNVLPIWEFRRLKRWLLRSMQAVQQ</sequence>
<proteinExistence type="predicted"/>
<keyword evidence="3" id="KW-1185">Reference proteome</keyword>
<dbReference type="EMBL" id="KN655363">
    <property type="protein sequence ID" value="KHN24353.1"/>
    <property type="molecule type" value="Genomic_DNA"/>
</dbReference>
<reference evidence="1" key="1">
    <citation type="submission" date="2014-07" db="EMBL/GenBank/DDBJ databases">
        <title>Identification of a novel salt tolerance gene in wild soybean by whole-genome sequencing.</title>
        <authorList>
            <person name="Lam H.-M."/>
            <person name="Qi X."/>
            <person name="Li M.-W."/>
            <person name="Liu X."/>
            <person name="Xie M."/>
            <person name="Ni M."/>
            <person name="Xu X."/>
        </authorList>
    </citation>
    <scope>NUCLEOTIDE SEQUENCE [LARGE SCALE GENOMIC DNA]</scope>
    <source>
        <tissue evidence="1">Root</tissue>
    </source>
</reference>
<reference evidence="2 3" key="2">
    <citation type="submission" date="2018-09" db="EMBL/GenBank/DDBJ databases">
        <title>A high-quality reference genome of wild soybean provides a powerful tool to mine soybean genomes.</title>
        <authorList>
            <person name="Xie M."/>
            <person name="Chung C.Y.L."/>
            <person name="Li M.-W."/>
            <person name="Wong F.-L."/>
            <person name="Chan T.-F."/>
            <person name="Lam H.-M."/>
        </authorList>
    </citation>
    <scope>NUCLEOTIDE SEQUENCE [LARGE SCALE GENOMIC DNA]</scope>
    <source>
        <strain evidence="3">cv. W05</strain>
        <tissue evidence="2">Hypocotyl of etiolated seedlings</tissue>
    </source>
</reference>
<dbReference type="Proteomes" id="UP000053555">
    <property type="component" value="Unassembled WGS sequence"/>
</dbReference>
<name>A0A0B2QX54_GLYSO</name>